<protein>
    <submittedName>
        <fullName evidence="1">Uncharacterized protein</fullName>
    </submittedName>
</protein>
<accession>A0A165B3A5</accession>
<dbReference type="InParanoid" id="A0A165B3A5"/>
<sequence length="272" mass="29310">MSDVTAQPLKIKYYQCTNSGIGILIYPQLRAVSDPDHTIVWDGRKVKGYDYLIGVGNSVIVNLQVVGVPENTPFYLSENTVFGIDQYDKSQAFVFDPNSISMAIGERYGPVDGGSLVFQGTRDYQTLEIEDARLAAKNEASPLNPTIISAIAFEVLTKPGGDDEVADAQSNPLRFLAKVGWPFAAGTASVVLGVTIMSHFLSARGLNIEYENTVNTGQNTSTTTFRLRFEGAADSELAANGSVPAQVKKAWEGAIKAASKCHPKDLGIEPTK</sequence>
<dbReference type="Proteomes" id="UP000077266">
    <property type="component" value="Unassembled WGS sequence"/>
</dbReference>
<organism evidence="1 2">
    <name type="scientific">Exidia glandulosa HHB12029</name>
    <dbReference type="NCBI Taxonomy" id="1314781"/>
    <lineage>
        <taxon>Eukaryota</taxon>
        <taxon>Fungi</taxon>
        <taxon>Dikarya</taxon>
        <taxon>Basidiomycota</taxon>
        <taxon>Agaricomycotina</taxon>
        <taxon>Agaricomycetes</taxon>
        <taxon>Auriculariales</taxon>
        <taxon>Exidiaceae</taxon>
        <taxon>Exidia</taxon>
    </lineage>
</organism>
<evidence type="ECO:0000313" key="2">
    <source>
        <dbReference type="Proteomes" id="UP000077266"/>
    </source>
</evidence>
<reference evidence="1 2" key="1">
    <citation type="journal article" date="2016" name="Mol. Biol. Evol.">
        <title>Comparative Genomics of Early-Diverging Mushroom-Forming Fungi Provides Insights into the Origins of Lignocellulose Decay Capabilities.</title>
        <authorList>
            <person name="Nagy L.G."/>
            <person name="Riley R."/>
            <person name="Tritt A."/>
            <person name="Adam C."/>
            <person name="Daum C."/>
            <person name="Floudas D."/>
            <person name="Sun H."/>
            <person name="Yadav J.S."/>
            <person name="Pangilinan J."/>
            <person name="Larsson K.H."/>
            <person name="Matsuura K."/>
            <person name="Barry K."/>
            <person name="Labutti K."/>
            <person name="Kuo R."/>
            <person name="Ohm R.A."/>
            <person name="Bhattacharya S.S."/>
            <person name="Shirouzu T."/>
            <person name="Yoshinaga Y."/>
            <person name="Martin F.M."/>
            <person name="Grigoriev I.V."/>
            <person name="Hibbett D.S."/>
        </authorList>
    </citation>
    <scope>NUCLEOTIDE SEQUENCE [LARGE SCALE GENOMIC DNA]</scope>
    <source>
        <strain evidence="1 2">HHB12029</strain>
    </source>
</reference>
<dbReference type="EMBL" id="KV426570">
    <property type="protein sequence ID" value="KZV79747.1"/>
    <property type="molecule type" value="Genomic_DNA"/>
</dbReference>
<proteinExistence type="predicted"/>
<dbReference type="OrthoDB" id="3224647at2759"/>
<dbReference type="AlphaFoldDB" id="A0A165B3A5"/>
<evidence type="ECO:0000313" key="1">
    <source>
        <dbReference type="EMBL" id="KZV79747.1"/>
    </source>
</evidence>
<gene>
    <name evidence="1" type="ORF">EXIGLDRAFT_706430</name>
</gene>
<name>A0A165B3A5_EXIGL</name>
<keyword evidence="2" id="KW-1185">Reference proteome</keyword>